<reference evidence="1 2" key="1">
    <citation type="submission" date="2019-11" db="EMBL/GenBank/DDBJ databases">
        <title>Whole Genome Sequencing and Comparative Genomic Analyses of Lysinibacillus pakistanensis LZH-9, a Halotolerant Strain with Excellent COD Removal Capability.</title>
        <authorList>
            <person name="Zhou H."/>
        </authorList>
    </citation>
    <scope>NUCLEOTIDE SEQUENCE [LARGE SCALE GENOMIC DNA]</scope>
    <source>
        <strain evidence="1 2">LZH-9</strain>
    </source>
</reference>
<evidence type="ECO:0000313" key="2">
    <source>
        <dbReference type="Proteomes" id="UP000373269"/>
    </source>
</evidence>
<accession>A0ABX6DAC9</accession>
<keyword evidence="2" id="KW-1185">Reference proteome</keyword>
<organism evidence="1 2">
    <name type="scientific">Lysinibacillus pakistanensis</name>
    <dbReference type="NCBI Taxonomy" id="759811"/>
    <lineage>
        <taxon>Bacteria</taxon>
        <taxon>Bacillati</taxon>
        <taxon>Bacillota</taxon>
        <taxon>Bacilli</taxon>
        <taxon>Bacillales</taxon>
        <taxon>Bacillaceae</taxon>
        <taxon>Lysinibacillus</taxon>
    </lineage>
</organism>
<dbReference type="Proteomes" id="UP000373269">
    <property type="component" value="Chromosome"/>
</dbReference>
<evidence type="ECO:0008006" key="3">
    <source>
        <dbReference type="Google" id="ProtNLM"/>
    </source>
</evidence>
<gene>
    <name evidence="1" type="ORF">GDS87_11825</name>
</gene>
<protein>
    <recommendedName>
        <fullName evidence="3">DUF3243 family protein</fullName>
    </recommendedName>
</protein>
<dbReference type="RefSeq" id="WP_369595753.1">
    <property type="nucleotide sequence ID" value="NZ_CP045835.1"/>
</dbReference>
<name>A0ABX6DAC9_9BACI</name>
<evidence type="ECO:0000313" key="1">
    <source>
        <dbReference type="EMBL" id="QGG51596.1"/>
    </source>
</evidence>
<sequence length="66" mass="7800">MNNDIQKLLNELLGIGLTDNHGYDRTFSEVTNDIRLVFNKLTTSQQEHVVSVLFHQNEKRDEQWKK</sequence>
<dbReference type="EMBL" id="CP045835">
    <property type="protein sequence ID" value="QGG51596.1"/>
    <property type="molecule type" value="Genomic_DNA"/>
</dbReference>
<proteinExistence type="predicted"/>